<evidence type="ECO:0000256" key="1">
    <source>
        <dbReference type="SAM" id="Coils"/>
    </source>
</evidence>
<keyword evidence="1" id="KW-0175">Coiled coil</keyword>
<keyword evidence="3" id="KW-1185">Reference proteome</keyword>
<gene>
    <name evidence="2" type="ORF">KAK06_17250</name>
</gene>
<comment type="caution">
    <text evidence="2">The sequence shown here is derived from an EMBL/GenBank/DDBJ whole genome shotgun (WGS) entry which is preliminary data.</text>
</comment>
<name>A0A941BRQ5_9BURK</name>
<dbReference type="RefSeq" id="WP_210803382.1">
    <property type="nucleotide sequence ID" value="NZ_JAGQDE010000017.1"/>
</dbReference>
<sequence length="160" mass="18260">MKAQDLIGFFSKFDYKTLGAGIALISSLILNVTQFIQMKDDGARKDRELEIREVEIATLKKKVDKGNEIKEEDRNETNRSIRESRLRLEALERRISELEWRRDNILRNQGDSKKNASAQDHASISLLDEVKADLANARSQVSSERDRLVSLGKILKCGDN</sequence>
<evidence type="ECO:0000313" key="2">
    <source>
        <dbReference type="EMBL" id="MBQ0960705.1"/>
    </source>
</evidence>
<dbReference type="Proteomes" id="UP000678374">
    <property type="component" value="Unassembled WGS sequence"/>
</dbReference>
<dbReference type="AlphaFoldDB" id="A0A941BRQ5"/>
<accession>A0A941BRQ5</accession>
<dbReference type="EMBL" id="JAGQDE010000017">
    <property type="protein sequence ID" value="MBQ0960705.1"/>
    <property type="molecule type" value="Genomic_DNA"/>
</dbReference>
<reference evidence="2" key="1">
    <citation type="submission" date="2021-04" db="EMBL/GenBank/DDBJ databases">
        <title>The genome sequence of Ideonella sp. 4Y11.</title>
        <authorList>
            <person name="Liu Y."/>
        </authorList>
    </citation>
    <scope>NUCLEOTIDE SEQUENCE</scope>
    <source>
        <strain evidence="2">4Y11</strain>
    </source>
</reference>
<proteinExistence type="predicted"/>
<organism evidence="2 3">
    <name type="scientific">Ideonella aquatica</name>
    <dbReference type="NCBI Taxonomy" id="2824119"/>
    <lineage>
        <taxon>Bacteria</taxon>
        <taxon>Pseudomonadati</taxon>
        <taxon>Pseudomonadota</taxon>
        <taxon>Betaproteobacteria</taxon>
        <taxon>Burkholderiales</taxon>
        <taxon>Sphaerotilaceae</taxon>
        <taxon>Ideonella</taxon>
    </lineage>
</organism>
<protein>
    <submittedName>
        <fullName evidence="2">Uncharacterized protein</fullName>
    </submittedName>
</protein>
<evidence type="ECO:0000313" key="3">
    <source>
        <dbReference type="Proteomes" id="UP000678374"/>
    </source>
</evidence>
<feature type="coiled-coil region" evidence="1">
    <location>
        <begin position="74"/>
        <end position="147"/>
    </location>
</feature>